<protein>
    <recommendedName>
        <fullName evidence="1">GST N-terminal domain-containing protein</fullName>
    </recommendedName>
</protein>
<dbReference type="Gene3D" id="3.40.30.10">
    <property type="entry name" value="Glutaredoxin"/>
    <property type="match status" value="1"/>
</dbReference>
<keyword evidence="3" id="KW-1185">Reference proteome</keyword>
<dbReference type="InterPro" id="IPR036249">
    <property type="entry name" value="Thioredoxin-like_sf"/>
</dbReference>
<dbReference type="InterPro" id="IPR050983">
    <property type="entry name" value="GST_Omega/HSP26"/>
</dbReference>
<dbReference type="PANTHER" id="PTHR43968">
    <property type="match status" value="1"/>
</dbReference>
<dbReference type="EMBL" id="BAABCX010000008">
    <property type="protein sequence ID" value="GAA3551120.1"/>
    <property type="molecule type" value="Genomic_DNA"/>
</dbReference>
<evidence type="ECO:0000313" key="2">
    <source>
        <dbReference type="EMBL" id="GAA3551120.1"/>
    </source>
</evidence>
<dbReference type="RefSeq" id="WP_344960062.1">
    <property type="nucleotide sequence ID" value="NZ_BAABCX010000008.1"/>
</dbReference>
<dbReference type="SUPFAM" id="SSF52833">
    <property type="entry name" value="Thioredoxin-like"/>
    <property type="match status" value="1"/>
</dbReference>
<reference evidence="3" key="1">
    <citation type="journal article" date="2019" name="Int. J. Syst. Evol. Microbiol.">
        <title>The Global Catalogue of Microorganisms (GCM) 10K type strain sequencing project: providing services to taxonomists for standard genome sequencing and annotation.</title>
        <authorList>
            <consortium name="The Broad Institute Genomics Platform"/>
            <consortium name="The Broad Institute Genome Sequencing Center for Infectious Disease"/>
            <person name="Wu L."/>
            <person name="Ma J."/>
        </authorList>
    </citation>
    <scope>NUCLEOTIDE SEQUENCE [LARGE SCALE GENOMIC DNA]</scope>
    <source>
        <strain evidence="3">JCM 17110</strain>
    </source>
</reference>
<sequence>MSLFDWFKGDANAGGSLPRVADAGQLALYQKPWCPYCQRVKAAMANLGLELQEFDTNESEHLQSLLAGGGQRMVPCLRIEDEQGNYHWLYESMDIIAYLNTRFGA</sequence>
<dbReference type="CDD" id="cd00570">
    <property type="entry name" value="GST_N_family"/>
    <property type="match status" value="1"/>
</dbReference>
<feature type="domain" description="GST N-terminal" evidence="1">
    <location>
        <begin position="24"/>
        <end position="105"/>
    </location>
</feature>
<dbReference type="PROSITE" id="PS50404">
    <property type="entry name" value="GST_NTER"/>
    <property type="match status" value="1"/>
</dbReference>
<dbReference type="InterPro" id="IPR004045">
    <property type="entry name" value="Glutathione_S-Trfase_N"/>
</dbReference>
<dbReference type="PANTHER" id="PTHR43968:SF6">
    <property type="entry name" value="GLUTATHIONE S-TRANSFERASE OMEGA"/>
    <property type="match status" value="1"/>
</dbReference>
<gene>
    <name evidence="2" type="ORF">GCM10022394_34170</name>
</gene>
<evidence type="ECO:0000259" key="1">
    <source>
        <dbReference type="PROSITE" id="PS50404"/>
    </source>
</evidence>
<evidence type="ECO:0000313" key="3">
    <source>
        <dbReference type="Proteomes" id="UP001500795"/>
    </source>
</evidence>
<dbReference type="Pfam" id="PF13417">
    <property type="entry name" value="GST_N_3"/>
    <property type="match status" value="1"/>
</dbReference>
<accession>A0ABP6WIY8</accession>
<name>A0ABP6WIY8_9GAMM</name>
<dbReference type="Proteomes" id="UP001500795">
    <property type="component" value="Unassembled WGS sequence"/>
</dbReference>
<organism evidence="2 3">
    <name type="scientific">Zobellella aerophila</name>
    <dbReference type="NCBI Taxonomy" id="870480"/>
    <lineage>
        <taxon>Bacteria</taxon>
        <taxon>Pseudomonadati</taxon>
        <taxon>Pseudomonadota</taxon>
        <taxon>Gammaproteobacteria</taxon>
        <taxon>Aeromonadales</taxon>
        <taxon>Aeromonadaceae</taxon>
        <taxon>Zobellella</taxon>
    </lineage>
</organism>
<dbReference type="PROSITE" id="PS51354">
    <property type="entry name" value="GLUTAREDOXIN_2"/>
    <property type="match status" value="1"/>
</dbReference>
<proteinExistence type="predicted"/>
<comment type="caution">
    <text evidence="2">The sequence shown here is derived from an EMBL/GenBank/DDBJ whole genome shotgun (WGS) entry which is preliminary data.</text>
</comment>